<dbReference type="GO" id="GO:0031106">
    <property type="term" value="P:septin ring organization"/>
    <property type="evidence" value="ECO:0007669"/>
    <property type="project" value="TreeGrafter"/>
</dbReference>
<dbReference type="CDD" id="cd13246">
    <property type="entry name" value="PH_Scd1"/>
    <property type="match status" value="1"/>
</dbReference>
<dbReference type="PANTHER" id="PTHR47339:SF1">
    <property type="entry name" value="CELL DIVISION CONTROL PROTEIN 24"/>
    <property type="match status" value="1"/>
</dbReference>
<dbReference type="Gene3D" id="1.20.900.10">
    <property type="entry name" value="Dbl homology (DH) domain"/>
    <property type="match status" value="1"/>
</dbReference>
<dbReference type="InterPro" id="IPR033511">
    <property type="entry name" value="Cdc24/Scd1_PH_dom"/>
</dbReference>
<protein>
    <recommendedName>
        <fullName evidence="6">DH domain-containing protein</fullName>
    </recommendedName>
</protein>
<dbReference type="SMART" id="SM00666">
    <property type="entry name" value="PB1"/>
    <property type="match status" value="1"/>
</dbReference>
<dbReference type="GO" id="GO:0000935">
    <property type="term" value="C:division septum"/>
    <property type="evidence" value="ECO:0007669"/>
    <property type="project" value="TreeGrafter"/>
</dbReference>
<dbReference type="Pfam" id="PF00564">
    <property type="entry name" value="PB1"/>
    <property type="match status" value="1"/>
</dbReference>
<dbReference type="CDD" id="cd00160">
    <property type="entry name" value="RhoGEF"/>
    <property type="match status" value="1"/>
</dbReference>
<dbReference type="OrthoDB" id="1594986at2759"/>
<feature type="compositionally biased region" description="Polar residues" evidence="1">
    <location>
        <begin position="647"/>
        <end position="658"/>
    </location>
</feature>
<dbReference type="Gene3D" id="3.10.20.90">
    <property type="entry name" value="Phosphatidylinositol 3-kinase Catalytic Subunit, Chain A, domain 1"/>
    <property type="match status" value="1"/>
</dbReference>
<evidence type="ECO:0000256" key="1">
    <source>
        <dbReference type="SAM" id="MobiDB-lite"/>
    </source>
</evidence>
<dbReference type="Pfam" id="PF06395">
    <property type="entry name" value="CDC24"/>
    <property type="match status" value="1"/>
</dbReference>
<feature type="compositionally biased region" description="Polar residues" evidence="1">
    <location>
        <begin position="850"/>
        <end position="863"/>
    </location>
</feature>
<sequence length="1044" mass="115710">MSVLGSPLQLIVRFCVPSHTARRLFPLLTVLPLSRPASQRPAISPLMSAAAGRQRSVVSSTGLQIETPVAHNTFLNKSAATSTSLYQQCSQLRARLVRVHDFPPYFAINAHPESRTSVDPVTQLWDCFALGVPLCFLHNLLPNAPQITSVETNPDSIDMQNSKAIKKAIVHFAMAIGNTDIYDQADQFTATQLLDRSSTNGFVKVVNCVTRLVDRLPEECFQEAPPMSPPSLLPSHDSSDSLAHPDSPMQPGPVNAQENTRNNIIREIVETERKYVQDLEHMQKYAVELNESSAIDQDTIHLLFPGLNKLLDFQRRFLIKLEGVAELPWKEQRWGIHFSESEEEFAVYEPYCANYSEAMDMLLIVEQNLMVVSLINAKSELPAFLIKPIQRICKYPLLLESLLKAAANTDYPYYDELKGGLEAAKRITDRINEAQRRSENAQTVASLEARVEDWKGHHLSNFGELILEDIFMVMKMDIDREYHVFLFEKIILCCKEVVPVVNGGSVRKSSKSNSILKKNPASLSGGVGPSRKKTTPLLLKGRIFLNNVTHTRHIITPGPTTPQYSLQVWWRGDDDNEYFTLRCRSEEQLNKWENAINRLIELTQSRRGSERSISAMQANSTNPSQSQHPYEVARQLSNASTLNYVSVTSPISGPSSATRRYPPTSFDYDDYRTRESSVPIGAYYPSSNGAGPSGYPQDVDYDPEDDYEEYPPATQYVPISGRGTPLGVRRGNVAQSMVQERDQAMGYDRPRARTEDQNGPVMRQWRKNGHPMPPPPPPPAGALPNPLLARPQPPERIASDASGASFGNGITSRNAPALRSKFSSTRLNSTYNNDSDRAMSPLSRAPSRPTVRSRSASQPSVYNPQPASQPPPLPKSHWAEVTKGSVASSVASSVDRDSKRGSGSSQSTGESSEYSPHSTSPVTPFGSSDSSLAGSTLRTSRSQMLQKSTANGAPQLSLSPMVKVKVHFAEDIFVIQVQRSTEYEELVEKVGKKIRLCGPRRDDGPLKVKYIDEDGDMVSLGSTEDVQMAFESMQAGNQVTLFVS</sequence>
<feature type="compositionally biased region" description="Polar residues" evidence="1">
    <location>
        <begin position="916"/>
        <end position="954"/>
    </location>
</feature>
<feature type="compositionally biased region" description="Low complexity" evidence="1">
    <location>
        <begin position="233"/>
        <end position="247"/>
    </location>
</feature>
<dbReference type="GO" id="GO:0005085">
    <property type="term" value="F:guanyl-nucleotide exchange factor activity"/>
    <property type="evidence" value="ECO:0007669"/>
    <property type="project" value="InterPro"/>
</dbReference>
<feature type="region of interest" description="Disordered" evidence="1">
    <location>
        <begin position="741"/>
        <end position="954"/>
    </location>
</feature>
<feature type="compositionally biased region" description="Low complexity" evidence="1">
    <location>
        <begin position="901"/>
        <end position="915"/>
    </location>
</feature>
<dbReference type="PROSITE" id="PS50010">
    <property type="entry name" value="DH_2"/>
    <property type="match status" value="1"/>
</dbReference>
<dbReference type="PROSITE" id="PS51745">
    <property type="entry name" value="PB1"/>
    <property type="match status" value="1"/>
</dbReference>
<dbReference type="GO" id="GO:0005634">
    <property type="term" value="C:nucleus"/>
    <property type="evidence" value="ECO:0007669"/>
    <property type="project" value="TreeGrafter"/>
</dbReference>
<dbReference type="CDD" id="cd05992">
    <property type="entry name" value="PB1"/>
    <property type="match status" value="1"/>
</dbReference>
<evidence type="ECO:0000259" key="2">
    <source>
        <dbReference type="PROSITE" id="PS50010"/>
    </source>
</evidence>
<dbReference type="GO" id="GO:0030010">
    <property type="term" value="P:establishment of cell polarity"/>
    <property type="evidence" value="ECO:0007669"/>
    <property type="project" value="TreeGrafter"/>
</dbReference>
<accession>A0A4S4LDA7</accession>
<feature type="compositionally biased region" description="Polar residues" evidence="1">
    <location>
        <begin position="821"/>
        <end position="833"/>
    </location>
</feature>
<dbReference type="GO" id="GO:0005737">
    <property type="term" value="C:cytoplasm"/>
    <property type="evidence" value="ECO:0007669"/>
    <property type="project" value="TreeGrafter"/>
</dbReference>
<evidence type="ECO:0000313" key="5">
    <source>
        <dbReference type="Proteomes" id="UP000308199"/>
    </source>
</evidence>
<feature type="compositionally biased region" description="Pro residues" evidence="1">
    <location>
        <begin position="771"/>
        <end position="781"/>
    </location>
</feature>
<dbReference type="FunFam" id="2.30.29.30:FF:000365">
    <property type="entry name" value="Related to CDC24-GTP/GDP exchange factor for Cdc42p"/>
    <property type="match status" value="1"/>
</dbReference>
<dbReference type="SMART" id="SM00325">
    <property type="entry name" value="RhoGEF"/>
    <property type="match status" value="1"/>
</dbReference>
<dbReference type="InterPro" id="IPR011993">
    <property type="entry name" value="PH-like_dom_sf"/>
</dbReference>
<dbReference type="Gene3D" id="2.30.29.30">
    <property type="entry name" value="Pleckstrin-homology domain (PH domain)/Phosphotyrosine-binding domain (PTB)"/>
    <property type="match status" value="1"/>
</dbReference>
<dbReference type="InterPro" id="IPR053793">
    <property type="entry name" value="PB1-like"/>
</dbReference>
<dbReference type="InterPro" id="IPR053026">
    <property type="entry name" value="CDC42_GEF"/>
</dbReference>
<feature type="region of interest" description="Disordered" evidence="1">
    <location>
        <begin position="223"/>
        <end position="262"/>
    </location>
</feature>
<feature type="domain" description="PB1" evidence="3">
    <location>
        <begin position="961"/>
        <end position="1044"/>
    </location>
</feature>
<gene>
    <name evidence="4" type="ORF">EW145_g1760</name>
</gene>
<reference evidence="4 5" key="1">
    <citation type="submission" date="2019-02" db="EMBL/GenBank/DDBJ databases">
        <title>Genome sequencing of the rare red list fungi Phellinidium pouzarii.</title>
        <authorList>
            <person name="Buettner E."/>
            <person name="Kellner H."/>
        </authorList>
    </citation>
    <scope>NUCLEOTIDE SEQUENCE [LARGE SCALE GENOMIC DNA]</scope>
    <source>
        <strain evidence="4 5">DSM 108285</strain>
    </source>
</reference>
<evidence type="ECO:0008006" key="6">
    <source>
        <dbReference type="Google" id="ProtNLM"/>
    </source>
</evidence>
<dbReference type="SUPFAM" id="SSF48065">
    <property type="entry name" value="DBL homology domain (DH-domain)"/>
    <property type="match status" value="1"/>
</dbReference>
<dbReference type="GO" id="GO:0043332">
    <property type="term" value="C:mating projection tip"/>
    <property type="evidence" value="ECO:0007669"/>
    <property type="project" value="TreeGrafter"/>
</dbReference>
<feature type="compositionally biased region" description="Polar residues" evidence="1">
    <location>
        <begin position="606"/>
        <end position="628"/>
    </location>
</feature>
<dbReference type="Pfam" id="PF15411">
    <property type="entry name" value="PH_10"/>
    <property type="match status" value="1"/>
</dbReference>
<dbReference type="SMART" id="SM00233">
    <property type="entry name" value="PH"/>
    <property type="match status" value="1"/>
</dbReference>
<dbReference type="InterPro" id="IPR001849">
    <property type="entry name" value="PH_domain"/>
</dbReference>
<dbReference type="InterPro" id="IPR000219">
    <property type="entry name" value="DH_dom"/>
</dbReference>
<dbReference type="Pfam" id="PF00621">
    <property type="entry name" value="RhoGEF"/>
    <property type="match status" value="1"/>
</dbReference>
<feature type="domain" description="DH" evidence="2">
    <location>
        <begin position="260"/>
        <end position="434"/>
    </location>
</feature>
<dbReference type="InterPro" id="IPR010481">
    <property type="entry name" value="Cdc24/Scd1_N"/>
</dbReference>
<organism evidence="4 5">
    <name type="scientific">Phellinidium pouzarii</name>
    <dbReference type="NCBI Taxonomy" id="167371"/>
    <lineage>
        <taxon>Eukaryota</taxon>
        <taxon>Fungi</taxon>
        <taxon>Dikarya</taxon>
        <taxon>Basidiomycota</taxon>
        <taxon>Agaricomycotina</taxon>
        <taxon>Agaricomycetes</taxon>
        <taxon>Hymenochaetales</taxon>
        <taxon>Hymenochaetaceae</taxon>
        <taxon>Phellinidium</taxon>
    </lineage>
</organism>
<comment type="caution">
    <text evidence="4">The sequence shown here is derived from an EMBL/GenBank/DDBJ whole genome shotgun (WGS) entry which is preliminary data.</text>
</comment>
<feature type="region of interest" description="Disordered" evidence="1">
    <location>
        <begin position="606"/>
        <end position="630"/>
    </location>
</feature>
<dbReference type="SUPFAM" id="SSF50729">
    <property type="entry name" value="PH domain-like"/>
    <property type="match status" value="1"/>
</dbReference>
<dbReference type="InterPro" id="IPR000270">
    <property type="entry name" value="PB1_dom"/>
</dbReference>
<name>A0A4S4LDA7_9AGAM</name>
<dbReference type="SUPFAM" id="SSF54277">
    <property type="entry name" value="CAD &amp; PB1 domains"/>
    <property type="match status" value="1"/>
</dbReference>
<dbReference type="EMBL" id="SGPK01000052">
    <property type="protein sequence ID" value="THH09802.1"/>
    <property type="molecule type" value="Genomic_DNA"/>
</dbReference>
<feature type="compositionally biased region" description="Basic and acidic residues" evidence="1">
    <location>
        <begin position="741"/>
        <end position="756"/>
    </location>
</feature>
<dbReference type="AlphaFoldDB" id="A0A4S4LDA7"/>
<evidence type="ECO:0000313" key="4">
    <source>
        <dbReference type="EMBL" id="THH09802.1"/>
    </source>
</evidence>
<feature type="region of interest" description="Disordered" evidence="1">
    <location>
        <begin position="647"/>
        <end position="705"/>
    </location>
</feature>
<dbReference type="Proteomes" id="UP000308199">
    <property type="component" value="Unassembled WGS sequence"/>
</dbReference>
<keyword evidence="5" id="KW-1185">Reference proteome</keyword>
<evidence type="ECO:0000259" key="3">
    <source>
        <dbReference type="PROSITE" id="PS51745"/>
    </source>
</evidence>
<dbReference type="PANTHER" id="PTHR47339">
    <property type="entry name" value="CELL DIVISION CONTROL PROTEIN 24"/>
    <property type="match status" value="1"/>
</dbReference>
<dbReference type="InterPro" id="IPR035899">
    <property type="entry name" value="DBL_dom_sf"/>
</dbReference>
<proteinExistence type="predicted"/>